<organism evidence="7 8">
    <name type="scientific">Allomyces macrogynus (strain ATCC 38327)</name>
    <name type="common">Allomyces javanicus var. macrogynus</name>
    <dbReference type="NCBI Taxonomy" id="578462"/>
    <lineage>
        <taxon>Eukaryota</taxon>
        <taxon>Fungi</taxon>
        <taxon>Fungi incertae sedis</taxon>
        <taxon>Blastocladiomycota</taxon>
        <taxon>Blastocladiomycetes</taxon>
        <taxon>Blastocladiales</taxon>
        <taxon>Blastocladiaceae</taxon>
        <taxon>Allomyces</taxon>
    </lineage>
</organism>
<evidence type="ECO:0000256" key="4">
    <source>
        <dbReference type="ARBA" id="ARBA00023136"/>
    </source>
</evidence>
<dbReference type="GO" id="GO:0030001">
    <property type="term" value="P:metal ion transport"/>
    <property type="evidence" value="ECO:0007669"/>
    <property type="project" value="InterPro"/>
</dbReference>
<dbReference type="EMBL" id="GG745365">
    <property type="protein sequence ID" value="KNE70367.1"/>
    <property type="molecule type" value="Genomic_DNA"/>
</dbReference>
<evidence type="ECO:0000256" key="6">
    <source>
        <dbReference type="SAM" id="Phobius"/>
    </source>
</evidence>
<evidence type="ECO:0000313" key="7">
    <source>
        <dbReference type="EMBL" id="KNE70367.1"/>
    </source>
</evidence>
<reference evidence="7 8" key="1">
    <citation type="submission" date="2009-11" db="EMBL/GenBank/DDBJ databases">
        <title>Annotation of Allomyces macrogynus ATCC 38327.</title>
        <authorList>
            <consortium name="The Broad Institute Genome Sequencing Platform"/>
            <person name="Russ C."/>
            <person name="Cuomo C."/>
            <person name="Burger G."/>
            <person name="Gray M.W."/>
            <person name="Holland P.W.H."/>
            <person name="King N."/>
            <person name="Lang F.B.F."/>
            <person name="Roger A.J."/>
            <person name="Ruiz-Trillo I."/>
            <person name="Young S.K."/>
            <person name="Zeng Q."/>
            <person name="Gargeya S."/>
            <person name="Fitzgerald M."/>
            <person name="Haas B."/>
            <person name="Abouelleil A."/>
            <person name="Alvarado L."/>
            <person name="Arachchi H.M."/>
            <person name="Berlin A."/>
            <person name="Chapman S.B."/>
            <person name="Gearin G."/>
            <person name="Goldberg J."/>
            <person name="Griggs A."/>
            <person name="Gujja S."/>
            <person name="Hansen M."/>
            <person name="Heiman D."/>
            <person name="Howarth C."/>
            <person name="Larimer J."/>
            <person name="Lui A."/>
            <person name="MacDonald P.J.P."/>
            <person name="McCowen C."/>
            <person name="Montmayeur A."/>
            <person name="Murphy C."/>
            <person name="Neiman D."/>
            <person name="Pearson M."/>
            <person name="Priest M."/>
            <person name="Roberts A."/>
            <person name="Saif S."/>
            <person name="Shea T."/>
            <person name="Sisk P."/>
            <person name="Stolte C."/>
            <person name="Sykes S."/>
            <person name="Wortman J."/>
            <person name="Nusbaum C."/>
            <person name="Birren B."/>
        </authorList>
    </citation>
    <scope>NUCLEOTIDE SEQUENCE [LARGE SCALE GENOMIC DNA]</scope>
    <source>
        <strain evidence="7 8">ATCC 38327</strain>
    </source>
</reference>
<feature type="compositionally biased region" description="Polar residues" evidence="5">
    <location>
        <begin position="18"/>
        <end position="28"/>
    </location>
</feature>
<comment type="subcellular location">
    <subcellularLocation>
        <location evidence="1">Membrane</location>
        <topology evidence="1">Multi-pass membrane protein</topology>
    </subcellularLocation>
</comment>
<keyword evidence="3 6" id="KW-1133">Transmembrane helix</keyword>
<dbReference type="OrthoDB" id="10003116at2759"/>
<dbReference type="VEuPathDB" id="FungiDB:AMAG_14507"/>
<dbReference type="PANTHER" id="PTHR13396">
    <property type="entry name" value="NEDD4 FAMILY INTERACTING PROTEIN 1/2"/>
    <property type="match status" value="1"/>
</dbReference>
<dbReference type="GO" id="GO:0005794">
    <property type="term" value="C:Golgi apparatus"/>
    <property type="evidence" value="ECO:0007669"/>
    <property type="project" value="TreeGrafter"/>
</dbReference>
<dbReference type="GO" id="GO:0005783">
    <property type="term" value="C:endoplasmic reticulum"/>
    <property type="evidence" value="ECO:0007669"/>
    <property type="project" value="TreeGrafter"/>
</dbReference>
<dbReference type="AlphaFoldDB" id="A0A0L0T6J5"/>
<feature type="transmembrane region" description="Helical" evidence="6">
    <location>
        <begin position="121"/>
        <end position="141"/>
    </location>
</feature>
<keyword evidence="4 6" id="KW-0472">Membrane</keyword>
<evidence type="ECO:0000256" key="3">
    <source>
        <dbReference type="ARBA" id="ARBA00022989"/>
    </source>
</evidence>
<dbReference type="OMA" id="ADHPLFF"/>
<name>A0A0L0T6J5_ALLM3</name>
<dbReference type="eggNOG" id="KOG4812">
    <property type="taxonomic scope" value="Eukaryota"/>
</dbReference>
<sequence length="243" mass="25899">MPSTGTYQPVPAHDDDQNNGNTPASSAGTAPAVTDPRPTSSAASDGVFSHLAATKPPGPAPAAPAELPPSYDVATADPVPEYPVVIVGDAMMASRLRGSVADHPLFFDADVLVEGLPVGSMTTLVCSALVSMVFQLVGFFLTYMLSTTHAGRFGAQIGFGFTLIQFGLTLRSQPWDAPPMTDDPYRDMDDPNMSVPLPMRTPDWAPGLLMMLGALQAALATARYVYVRRVQALVRRAELYWMV</sequence>
<evidence type="ECO:0000256" key="1">
    <source>
        <dbReference type="ARBA" id="ARBA00004141"/>
    </source>
</evidence>
<feature type="transmembrane region" description="Helical" evidence="6">
    <location>
        <begin position="204"/>
        <end position="226"/>
    </location>
</feature>
<dbReference type="InterPro" id="IPR019325">
    <property type="entry name" value="NEDD4/Bsd2"/>
</dbReference>
<dbReference type="GO" id="GO:0031398">
    <property type="term" value="P:positive regulation of protein ubiquitination"/>
    <property type="evidence" value="ECO:0007669"/>
    <property type="project" value="TreeGrafter"/>
</dbReference>
<keyword evidence="8" id="KW-1185">Reference proteome</keyword>
<dbReference type="PANTHER" id="PTHR13396:SF5">
    <property type="entry name" value="NEDD4 FAMILY INTERACTING PROTEIN"/>
    <property type="match status" value="1"/>
</dbReference>
<evidence type="ECO:0000256" key="2">
    <source>
        <dbReference type="ARBA" id="ARBA00022692"/>
    </source>
</evidence>
<dbReference type="GO" id="GO:0007034">
    <property type="term" value="P:vacuolar transport"/>
    <property type="evidence" value="ECO:0007669"/>
    <property type="project" value="InterPro"/>
</dbReference>
<reference evidence="8" key="2">
    <citation type="submission" date="2009-11" db="EMBL/GenBank/DDBJ databases">
        <title>The Genome Sequence of Allomyces macrogynus strain ATCC 38327.</title>
        <authorList>
            <consortium name="The Broad Institute Genome Sequencing Platform"/>
            <person name="Russ C."/>
            <person name="Cuomo C."/>
            <person name="Shea T."/>
            <person name="Young S.K."/>
            <person name="Zeng Q."/>
            <person name="Koehrsen M."/>
            <person name="Haas B."/>
            <person name="Borodovsky M."/>
            <person name="Guigo R."/>
            <person name="Alvarado L."/>
            <person name="Berlin A."/>
            <person name="Borenstein D."/>
            <person name="Chen Z."/>
            <person name="Engels R."/>
            <person name="Freedman E."/>
            <person name="Gellesch M."/>
            <person name="Goldberg J."/>
            <person name="Griggs A."/>
            <person name="Gujja S."/>
            <person name="Heiman D."/>
            <person name="Hepburn T."/>
            <person name="Howarth C."/>
            <person name="Jen D."/>
            <person name="Larson L."/>
            <person name="Lewis B."/>
            <person name="Mehta T."/>
            <person name="Park D."/>
            <person name="Pearson M."/>
            <person name="Roberts A."/>
            <person name="Saif S."/>
            <person name="Shenoy N."/>
            <person name="Sisk P."/>
            <person name="Stolte C."/>
            <person name="Sykes S."/>
            <person name="Walk T."/>
            <person name="White J."/>
            <person name="Yandava C."/>
            <person name="Burger G."/>
            <person name="Gray M.W."/>
            <person name="Holland P.W.H."/>
            <person name="King N."/>
            <person name="Lang F.B.F."/>
            <person name="Roger A.J."/>
            <person name="Ruiz-Trillo I."/>
            <person name="Lander E."/>
            <person name="Nusbaum C."/>
        </authorList>
    </citation>
    <scope>NUCLEOTIDE SEQUENCE [LARGE SCALE GENOMIC DNA]</scope>
    <source>
        <strain evidence="8">ATCC 38327</strain>
    </source>
</reference>
<protein>
    <submittedName>
        <fullName evidence="7">Uncharacterized protein</fullName>
    </submittedName>
</protein>
<dbReference type="Pfam" id="PF10176">
    <property type="entry name" value="NEDD4_Bsd2"/>
    <property type="match status" value="1"/>
</dbReference>
<proteinExistence type="predicted"/>
<keyword evidence="2 6" id="KW-0812">Transmembrane</keyword>
<dbReference type="STRING" id="578462.A0A0L0T6J5"/>
<dbReference type="Proteomes" id="UP000054350">
    <property type="component" value="Unassembled WGS sequence"/>
</dbReference>
<feature type="transmembrane region" description="Helical" evidence="6">
    <location>
        <begin position="153"/>
        <end position="170"/>
    </location>
</feature>
<gene>
    <name evidence="7" type="ORF">AMAG_14507</name>
</gene>
<evidence type="ECO:0000313" key="8">
    <source>
        <dbReference type="Proteomes" id="UP000054350"/>
    </source>
</evidence>
<feature type="region of interest" description="Disordered" evidence="5">
    <location>
        <begin position="1"/>
        <end position="69"/>
    </location>
</feature>
<dbReference type="GO" id="GO:0016020">
    <property type="term" value="C:membrane"/>
    <property type="evidence" value="ECO:0007669"/>
    <property type="project" value="UniProtKB-SubCell"/>
</dbReference>
<evidence type="ECO:0000256" key="5">
    <source>
        <dbReference type="SAM" id="MobiDB-lite"/>
    </source>
</evidence>
<accession>A0A0L0T6J5</accession>
<dbReference type="GO" id="GO:0048471">
    <property type="term" value="C:perinuclear region of cytoplasm"/>
    <property type="evidence" value="ECO:0007669"/>
    <property type="project" value="TreeGrafter"/>
</dbReference>
<dbReference type="GO" id="GO:0006511">
    <property type="term" value="P:ubiquitin-dependent protein catabolic process"/>
    <property type="evidence" value="ECO:0007669"/>
    <property type="project" value="TreeGrafter"/>
</dbReference>